<dbReference type="PANTHER" id="PTHR33737:SF19">
    <property type="entry name" value="BNAA10G12980D PROTEIN"/>
    <property type="match status" value="1"/>
</dbReference>
<dbReference type="GO" id="GO:0008017">
    <property type="term" value="F:microtubule binding"/>
    <property type="evidence" value="ECO:0007669"/>
    <property type="project" value="InterPro"/>
</dbReference>
<feature type="compositionally biased region" description="Polar residues" evidence="1">
    <location>
        <begin position="288"/>
        <end position="297"/>
    </location>
</feature>
<gene>
    <name evidence="2" type="ORF">Prudu_016158</name>
</gene>
<dbReference type="InterPro" id="IPR045882">
    <property type="entry name" value="GPT1/2"/>
</dbReference>
<dbReference type="EMBL" id="AP019302">
    <property type="protein sequence ID" value="BBH04906.1"/>
    <property type="molecule type" value="Genomic_DNA"/>
</dbReference>
<feature type="compositionally biased region" description="Polar residues" evidence="1">
    <location>
        <begin position="229"/>
        <end position="238"/>
    </location>
</feature>
<evidence type="ECO:0000313" key="2">
    <source>
        <dbReference type="EMBL" id="BBH04906.1"/>
    </source>
</evidence>
<feature type="compositionally biased region" description="Polar residues" evidence="1">
    <location>
        <begin position="315"/>
        <end position="325"/>
    </location>
</feature>
<feature type="compositionally biased region" description="Polar residues" evidence="1">
    <location>
        <begin position="374"/>
        <end position="386"/>
    </location>
</feature>
<feature type="region of interest" description="Disordered" evidence="1">
    <location>
        <begin position="178"/>
        <end position="390"/>
    </location>
</feature>
<feature type="region of interest" description="Disordered" evidence="1">
    <location>
        <begin position="59"/>
        <end position="95"/>
    </location>
</feature>
<accession>A0A4Y1RLX4</accession>
<dbReference type="AlphaFoldDB" id="A0A4Y1RLX4"/>
<organism evidence="2">
    <name type="scientific">Prunus dulcis</name>
    <name type="common">Almond</name>
    <name type="synonym">Amygdalus dulcis</name>
    <dbReference type="NCBI Taxonomy" id="3755"/>
    <lineage>
        <taxon>Eukaryota</taxon>
        <taxon>Viridiplantae</taxon>
        <taxon>Streptophyta</taxon>
        <taxon>Embryophyta</taxon>
        <taxon>Tracheophyta</taxon>
        <taxon>Spermatophyta</taxon>
        <taxon>Magnoliopsida</taxon>
        <taxon>eudicotyledons</taxon>
        <taxon>Gunneridae</taxon>
        <taxon>Pentapetalae</taxon>
        <taxon>rosids</taxon>
        <taxon>fabids</taxon>
        <taxon>Rosales</taxon>
        <taxon>Rosaceae</taxon>
        <taxon>Amygdaloideae</taxon>
        <taxon>Amygdaleae</taxon>
        <taxon>Prunus</taxon>
    </lineage>
</organism>
<proteinExistence type="predicted"/>
<evidence type="ECO:0000256" key="1">
    <source>
        <dbReference type="SAM" id="MobiDB-lite"/>
    </source>
</evidence>
<protein>
    <submittedName>
        <fullName evidence="2">Uncharacterized protein</fullName>
    </submittedName>
</protein>
<reference evidence="2" key="1">
    <citation type="journal article" date="2019" name="Science">
        <title>Mutation of a bHLH transcription factor allowed almond domestication.</title>
        <authorList>
            <person name="Sanchez-Perez R."/>
            <person name="Pavan S."/>
            <person name="Mazzeo R."/>
            <person name="Moldovan C."/>
            <person name="Aiese Cigliano R."/>
            <person name="Del Cueto J."/>
            <person name="Ricciardi F."/>
            <person name="Lotti C."/>
            <person name="Ricciardi L."/>
            <person name="Dicenta F."/>
            <person name="Lopez-Marques R.L."/>
            <person name="Lindberg Moller B."/>
        </authorList>
    </citation>
    <scope>NUCLEOTIDE SEQUENCE</scope>
</reference>
<sequence>MIQRETEMESDVPLIEITEEDDSLLQLIQDDNVSSSNRSKSTSDDAIFFCSPLQPCRSKPVVVNEKTQKPSSPSCRDSIDKENNGSNANKIEEQKLSLQPQQMKRKKGGGYNLRKSLAWDRAFFTDEGVLNSEELSLISGSTNSNGLLSVIHEDTNSIADSEDLEVIEEKLFKVLPESPSSKDRTVGGSFLPKRDSSAKDNAAPGSAAKRKVLSARDINRSGSKRSAGKLNNNKTGPNNAKVAPGKSLTSKSSVRQARRNVASFVKGSPTKIPCPPSIEANNGFEVISKQTLPSTGHASYGHDDRSKKTAVPQMISKQALPSTGHASYGRNDRSRKTAAPEAISKQALPSTGHATYGCDDRSRKPAVPLPHTGVNLSRTQLPTSKPSGLRMPSPSLSFFHQPKASSLPSPLKTSSQPCIIPNLRQVGSVDPIHELRPPSSLGKKQNVINDRTVIGNVNVQCSSSGCSVSSTINSATKDKVEPFSHGDPVNNG</sequence>
<name>A0A4Y1RLX4_PRUDU</name>
<dbReference type="PANTHER" id="PTHR33737">
    <property type="entry name" value="OS05G0121800 PROTEIN"/>
    <property type="match status" value="1"/>
</dbReference>